<evidence type="ECO:0000313" key="2">
    <source>
        <dbReference type="Proteomes" id="UP000054018"/>
    </source>
</evidence>
<reference evidence="2" key="2">
    <citation type="submission" date="2015-01" db="EMBL/GenBank/DDBJ databases">
        <title>Evolutionary Origins and Diversification of the Mycorrhizal Mutualists.</title>
        <authorList>
            <consortium name="DOE Joint Genome Institute"/>
            <consortium name="Mycorrhizal Genomics Consortium"/>
            <person name="Kohler A."/>
            <person name="Kuo A."/>
            <person name="Nagy L.G."/>
            <person name="Floudas D."/>
            <person name="Copeland A."/>
            <person name="Barry K.W."/>
            <person name="Cichocki N."/>
            <person name="Veneault-Fourrey C."/>
            <person name="LaButti K."/>
            <person name="Lindquist E.A."/>
            <person name="Lipzen A."/>
            <person name="Lundell T."/>
            <person name="Morin E."/>
            <person name="Murat C."/>
            <person name="Riley R."/>
            <person name="Ohm R."/>
            <person name="Sun H."/>
            <person name="Tunlid A."/>
            <person name="Henrissat B."/>
            <person name="Grigoriev I.V."/>
            <person name="Hibbett D.S."/>
            <person name="Martin F."/>
        </authorList>
    </citation>
    <scope>NUCLEOTIDE SEQUENCE [LARGE SCALE GENOMIC DNA]</scope>
    <source>
        <strain evidence="2">441</strain>
    </source>
</reference>
<dbReference type="AlphaFoldDB" id="A0A0C9ZNV2"/>
<dbReference type="EMBL" id="KN833751">
    <property type="protein sequence ID" value="KIK21448.1"/>
    <property type="molecule type" value="Genomic_DNA"/>
</dbReference>
<accession>A0A0C9ZNV2</accession>
<dbReference type="OrthoDB" id="10631565at2759"/>
<gene>
    <name evidence="1" type="ORF">PISMIDRAFT_539207</name>
</gene>
<evidence type="ECO:0000313" key="1">
    <source>
        <dbReference type="EMBL" id="KIK21448.1"/>
    </source>
</evidence>
<sequence>MPEQAVPRTTYPLARRCRPWLRPYNDYSVWLRDRCLLTSLTGLTYKWNVKTAVELQDAKDAESIELVFDNGPVRHQLSQNQEKGGTFYKSFSDKPLSVLTMVSSADLLRIYPLLRCNGIPMRRWLTLTNAIYRTFARLSVSVRLREQPSHESITISFDNVASKLQGNECRHYWGNKLIILKVIPQCRLAVRKSVGVQKESS</sequence>
<reference evidence="1 2" key="1">
    <citation type="submission" date="2014-04" db="EMBL/GenBank/DDBJ databases">
        <authorList>
            <consortium name="DOE Joint Genome Institute"/>
            <person name="Kuo A."/>
            <person name="Kohler A."/>
            <person name="Costa M.D."/>
            <person name="Nagy L.G."/>
            <person name="Floudas D."/>
            <person name="Copeland A."/>
            <person name="Barry K.W."/>
            <person name="Cichocki N."/>
            <person name="Veneault-Fourrey C."/>
            <person name="LaButti K."/>
            <person name="Lindquist E.A."/>
            <person name="Lipzen A."/>
            <person name="Lundell T."/>
            <person name="Morin E."/>
            <person name="Murat C."/>
            <person name="Sun H."/>
            <person name="Tunlid A."/>
            <person name="Henrissat B."/>
            <person name="Grigoriev I.V."/>
            <person name="Hibbett D.S."/>
            <person name="Martin F."/>
            <person name="Nordberg H.P."/>
            <person name="Cantor M.N."/>
            <person name="Hua S.X."/>
        </authorList>
    </citation>
    <scope>NUCLEOTIDE SEQUENCE [LARGE SCALE GENOMIC DNA]</scope>
    <source>
        <strain evidence="1 2">441</strain>
    </source>
</reference>
<proteinExistence type="predicted"/>
<protein>
    <submittedName>
        <fullName evidence="1">Unplaced genomic scaffold scaffold_67, whole genome shotgun sequence</fullName>
    </submittedName>
</protein>
<dbReference type="Proteomes" id="UP000054018">
    <property type="component" value="Unassembled WGS sequence"/>
</dbReference>
<dbReference type="HOGENOM" id="CLU_1360907_0_0_1"/>
<organism evidence="1 2">
    <name type="scientific">Pisolithus microcarpus 441</name>
    <dbReference type="NCBI Taxonomy" id="765257"/>
    <lineage>
        <taxon>Eukaryota</taxon>
        <taxon>Fungi</taxon>
        <taxon>Dikarya</taxon>
        <taxon>Basidiomycota</taxon>
        <taxon>Agaricomycotina</taxon>
        <taxon>Agaricomycetes</taxon>
        <taxon>Agaricomycetidae</taxon>
        <taxon>Boletales</taxon>
        <taxon>Sclerodermatineae</taxon>
        <taxon>Pisolithaceae</taxon>
        <taxon>Pisolithus</taxon>
    </lineage>
</organism>
<keyword evidence="2" id="KW-1185">Reference proteome</keyword>
<name>A0A0C9ZNV2_9AGAM</name>